<dbReference type="PANTHER" id="PTHR37842">
    <property type="match status" value="1"/>
</dbReference>
<dbReference type="InterPro" id="IPR031924">
    <property type="entry name" value="GH115"/>
</dbReference>
<dbReference type="AlphaFoldDB" id="A0A3G9G5M1"/>
<evidence type="ECO:0000256" key="1">
    <source>
        <dbReference type="ARBA" id="ARBA00022801"/>
    </source>
</evidence>
<protein>
    <recommendedName>
        <fullName evidence="5">Gylcosyl hydrolase 115 C-terminal domain-containing protein</fullName>
    </recommendedName>
</protein>
<gene>
    <name evidence="3" type="ORF">EM6_2573</name>
</gene>
<dbReference type="Gene3D" id="3.30.379.10">
    <property type="entry name" value="Chitobiase/beta-hexosaminidase domain 2-like"/>
    <property type="match status" value="1"/>
</dbReference>
<feature type="signal peptide" evidence="2">
    <location>
        <begin position="1"/>
        <end position="18"/>
    </location>
</feature>
<reference evidence="4" key="1">
    <citation type="journal article" date="2017" name="Biotechnol. Biofuels">
        <title>Evaluation of environmental bacterial communities as a factor affecting the growth of duckweed Lemna minor.</title>
        <authorList>
            <person name="Ishizawa H."/>
            <person name="Kuroda M."/>
            <person name="Morikawa M."/>
            <person name="Ike M."/>
        </authorList>
    </citation>
    <scope>NUCLEOTIDE SEQUENCE [LARGE SCALE GENOMIC DNA]</scope>
    <source>
        <strain evidence="4">M6</strain>
    </source>
</reference>
<reference evidence="4" key="2">
    <citation type="journal article" date="2017" name="Plant Physiol. Biochem.">
        <title>Differential oxidative and antioxidative response of duckweed Lemna minor toward plant growth promoting/inhibiting bacteria.</title>
        <authorList>
            <person name="Ishizawa H."/>
            <person name="Kuroda M."/>
            <person name="Morikawa M."/>
            <person name="Ike M."/>
        </authorList>
    </citation>
    <scope>NUCLEOTIDE SEQUENCE [LARGE SCALE GENOMIC DNA]</scope>
    <source>
        <strain evidence="4">M6</strain>
    </source>
</reference>
<dbReference type="Gene3D" id="1.20.58.2150">
    <property type="match status" value="1"/>
</dbReference>
<dbReference type="GO" id="GO:0005975">
    <property type="term" value="P:carbohydrate metabolic process"/>
    <property type="evidence" value="ECO:0007669"/>
    <property type="project" value="UniProtKB-ARBA"/>
</dbReference>
<dbReference type="InterPro" id="IPR042301">
    <property type="entry name" value="GH115_sf"/>
</dbReference>
<dbReference type="OrthoDB" id="8727830at2"/>
<dbReference type="EMBL" id="AP018828">
    <property type="protein sequence ID" value="BBF81956.1"/>
    <property type="molecule type" value="Genomic_DNA"/>
</dbReference>
<sequence length="800" mass="87938">MRGWLIALMACVATPTSAQVVVSPAATSRSLDLTGAAIVYDARDAELVGIAARDLADDIARLGGQAQAVTMASSARTQVWVGTPGHHAGIDALIKAGALDVGRLKNCWECSLTAVVSKPASGVERALIIVGSDRRGAAFGVYDLSRALGVSPWVWWADVTPVKKGLNVSVSKPYFSKPSVTYRGLFINDEDWGLFPWAAQTFDPETGNIGPKTYEKVFQLLLRLKANTLWPAMHKVSAPFNADPRNAALAERYGIVMGSSHAEPMLRNNVGEWTEPGERFNYATHPQGVRAYWEARLKTNGRYENLYTLGMRGIHDSGIVGASTTAEKQVLLNRILSDQRQLLKDTVGDPKTLPQVFVPYKEVLDIYRAGIDLPEDVTLVWPDDNFGYIRYFPSAAEQKRSGRSGVYYHLSYLGAPLSYLWLSTTPPALVTEEMTRAYDNGADRLWVVNAGDIKPAEVNLTHFFDLAWDVKGVRALSQKQYLTRLAGETFGADKSAVIGDLWDRYYRLNFERRPEHLQYYLPGEKARRSGLSPRQVFERVSAFENLMTDVEALKSDDPGLFQLVEYPLKASALANRRFFALEAYVAEYERNPRLGGLYAGRARVFDAQIKALTARYNSGKWTGIIAEEPADALWTSFRLSPPVLPAATLAQTGELPVYRLADDGVIRLEAEDGVAKGWRRIEGLGRGEGSLRALQADAVVSLRPDLPKAGTWCISTHILPVFPTDGASAWSLDLTTEGVTTPLTYARGPQDKAWQQGVLNNRLTVSVSLTLGAGPREVQLRSPRPDIILDGVDFTSGACP</sequence>
<feature type="chain" id="PRO_5018154553" description="Gylcosyl hydrolase 115 C-terminal domain-containing protein" evidence="2">
    <location>
        <begin position="19"/>
        <end position="800"/>
    </location>
</feature>
<evidence type="ECO:0008006" key="5">
    <source>
        <dbReference type="Google" id="ProtNLM"/>
    </source>
</evidence>
<evidence type="ECO:0000313" key="4">
    <source>
        <dbReference type="Proteomes" id="UP000278756"/>
    </source>
</evidence>
<evidence type="ECO:0000313" key="3">
    <source>
        <dbReference type="EMBL" id="BBF81956.1"/>
    </source>
</evidence>
<dbReference type="Gene3D" id="3.20.20.520">
    <property type="entry name" value="Glycosyl hydrolase family 115"/>
    <property type="match status" value="1"/>
</dbReference>
<keyword evidence="2" id="KW-0732">Signal</keyword>
<organism evidence="3 4">
    <name type="scientific">Asticcacaulis excentricus</name>
    <dbReference type="NCBI Taxonomy" id="78587"/>
    <lineage>
        <taxon>Bacteria</taxon>
        <taxon>Pseudomonadati</taxon>
        <taxon>Pseudomonadota</taxon>
        <taxon>Alphaproteobacteria</taxon>
        <taxon>Caulobacterales</taxon>
        <taxon>Caulobacteraceae</taxon>
        <taxon>Asticcacaulis</taxon>
    </lineage>
</organism>
<dbReference type="InterPro" id="IPR029018">
    <property type="entry name" value="Hex-like_dom2"/>
</dbReference>
<dbReference type="Proteomes" id="UP000278756">
    <property type="component" value="Chromosome 2"/>
</dbReference>
<name>A0A3G9G5M1_9CAUL</name>
<dbReference type="PANTHER" id="PTHR37842:SF2">
    <property type="entry name" value="GYLCOSYL HYDROLASE 115 C-TERMINAL DOMAIN-CONTAINING PROTEIN"/>
    <property type="match status" value="1"/>
</dbReference>
<dbReference type="GO" id="GO:0016787">
    <property type="term" value="F:hydrolase activity"/>
    <property type="evidence" value="ECO:0007669"/>
    <property type="project" value="UniProtKB-KW"/>
</dbReference>
<accession>A0A3G9G5M1</accession>
<evidence type="ECO:0000256" key="2">
    <source>
        <dbReference type="SAM" id="SignalP"/>
    </source>
</evidence>
<keyword evidence="1" id="KW-0378">Hydrolase</keyword>
<dbReference type="Pfam" id="PF15979">
    <property type="entry name" value="Glyco_hydro_115"/>
    <property type="match status" value="1"/>
</dbReference>
<proteinExistence type="predicted"/>
<dbReference type="RefSeq" id="WP_126423589.1">
    <property type="nucleotide sequence ID" value="NZ_AP018828.1"/>
</dbReference>